<evidence type="ECO:0000313" key="8">
    <source>
        <dbReference type="EMBL" id="XDS45783.1"/>
    </source>
</evidence>
<dbReference type="SUPFAM" id="SSF51735">
    <property type="entry name" value="NAD(P)-binding Rossmann-fold domains"/>
    <property type="match status" value="1"/>
</dbReference>
<keyword evidence="4" id="KW-0520">NAD</keyword>
<dbReference type="SUPFAM" id="SSF56327">
    <property type="entry name" value="LDH C-terminal domain-like"/>
    <property type="match status" value="1"/>
</dbReference>
<dbReference type="KEGG" id="bfk:QN062_00050"/>
<dbReference type="GO" id="GO:0006089">
    <property type="term" value="P:lactate metabolic process"/>
    <property type="evidence" value="ECO:0007669"/>
    <property type="project" value="TreeGrafter"/>
</dbReference>
<organism evidence="9">
    <name type="scientific">Bifidobacterium fermentum</name>
    <dbReference type="NCBI Taxonomy" id="3059035"/>
    <lineage>
        <taxon>Bacteria</taxon>
        <taxon>Bacillati</taxon>
        <taxon>Actinomycetota</taxon>
        <taxon>Actinomycetes</taxon>
        <taxon>Bifidobacteriales</taxon>
        <taxon>Bifidobacteriaceae</taxon>
        <taxon>Bifidobacterium</taxon>
    </lineage>
</organism>
<accession>A0AB39UKB3</accession>
<comment type="similarity">
    <text evidence="1">Belongs to the LDH/MDH superfamily. LDH family.</text>
</comment>
<feature type="domain" description="Lactate/malate dehydrogenase N-terminal" evidence="6">
    <location>
        <begin position="23"/>
        <end position="162"/>
    </location>
</feature>
<dbReference type="Pfam" id="PF02866">
    <property type="entry name" value="Ldh_1_C"/>
    <property type="match status" value="1"/>
</dbReference>
<protein>
    <submittedName>
        <fullName evidence="9">L-lactate dehydrogenase</fullName>
    </submittedName>
</protein>
<dbReference type="PIRSF" id="PIRSF000102">
    <property type="entry name" value="Lac_mal_DH"/>
    <property type="match status" value="1"/>
</dbReference>
<dbReference type="PANTHER" id="PTHR43128:SF31">
    <property type="entry name" value="L-LACTATE DEHYDROGENASE"/>
    <property type="match status" value="1"/>
</dbReference>
<feature type="domain" description="Lactate/malate dehydrogenase C-terminal" evidence="7">
    <location>
        <begin position="165"/>
        <end position="327"/>
    </location>
</feature>
<reference evidence="9" key="1">
    <citation type="submission" date="2023-07" db="EMBL/GenBank/DDBJ databases">
        <title>Bifidobacterium aquikefiriaerophilum sp. nov. and Bifidobacterium eccum sp. nov., isolated from water kefir.</title>
        <authorList>
            <person name="Breselge S."/>
            <person name="Bellassi P."/>
            <person name="Barcenilla C."/>
            <person name="Alvarez-Ordonez A."/>
            <person name="Morelli L."/>
            <person name="Cotter P.D."/>
        </authorList>
    </citation>
    <scope>NUCLEOTIDE SEQUENCE</scope>
    <source>
        <strain evidence="10">WK012_4_13</strain>
        <strain evidence="9">WK013_4_14</strain>
        <strain evidence="8">WK048_4_13</strain>
    </source>
</reference>
<keyword evidence="2 5" id="KW-0560">Oxidoreductase</keyword>
<name>A0AB39UKB3_9BIFI</name>
<dbReference type="EMBL" id="CP129675">
    <property type="protein sequence ID" value="XDS45783.1"/>
    <property type="molecule type" value="Genomic_DNA"/>
</dbReference>
<dbReference type="InterPro" id="IPR018177">
    <property type="entry name" value="L-lactate_DH_AS"/>
</dbReference>
<evidence type="ECO:0000313" key="9">
    <source>
        <dbReference type="EMBL" id="XDS49434.1"/>
    </source>
</evidence>
<dbReference type="InterPro" id="IPR036291">
    <property type="entry name" value="NAD(P)-bd_dom_sf"/>
</dbReference>
<dbReference type="InterPro" id="IPR022383">
    <property type="entry name" value="Lactate/malate_DH_C"/>
</dbReference>
<evidence type="ECO:0000256" key="2">
    <source>
        <dbReference type="ARBA" id="ARBA00023002"/>
    </source>
</evidence>
<feature type="binding site" evidence="4">
    <location>
        <begin position="27"/>
        <end position="32"/>
    </location>
    <ligand>
        <name>NAD(+)</name>
        <dbReference type="ChEBI" id="CHEBI:57540"/>
    </ligand>
</feature>
<evidence type="ECO:0000259" key="7">
    <source>
        <dbReference type="Pfam" id="PF02866"/>
    </source>
</evidence>
<dbReference type="AlphaFoldDB" id="A0AB39UKB3"/>
<dbReference type="InterPro" id="IPR001557">
    <property type="entry name" value="L-lactate/malate_DH"/>
</dbReference>
<dbReference type="GO" id="GO:0004459">
    <property type="term" value="F:L-lactate dehydrogenase (NAD+) activity"/>
    <property type="evidence" value="ECO:0007669"/>
    <property type="project" value="InterPro"/>
</dbReference>
<dbReference type="InterPro" id="IPR001236">
    <property type="entry name" value="Lactate/malate_DH_N"/>
</dbReference>
<dbReference type="Gene3D" id="3.90.110.10">
    <property type="entry name" value="Lactate dehydrogenase/glycoside hydrolase, family 4, C-terminal"/>
    <property type="match status" value="1"/>
</dbReference>
<sequence>MGKTVRRPKAKGGTTMGYHPVSIGIIGMGHVGPHTANSLILQGIADEILVCDANEDKLGAEVQDLNDSTVFAPHRVVVTNCHTDYEKLAQCDVIINSSGQVTLSAISRTGELFKSVDDARLFAGRIAAAGFSGYYVNVTNPCDVVAREIHRLSGLPASHVIGTGTCLDSARLRTVIALKSRLAPESIQAYMVGEHGNSQIAAWSSVSIAGKPLSGLSDDSRFQMDGAEAESLARRGGYIAYNGKQCTEYAIANAATRIVRAIVHDEKVVIAASVELNGEYGESGLFISVPCIIGSDGVEKIIEIDMNAAERQGFAASCEVVRSNYAKLAPFGIEASRTLPITLPKHEGDDRKLD</sequence>
<dbReference type="InterPro" id="IPR015955">
    <property type="entry name" value="Lactate_DH/Glyco_Ohase_4_C"/>
</dbReference>
<evidence type="ECO:0000256" key="5">
    <source>
        <dbReference type="RuleBase" id="RU003369"/>
    </source>
</evidence>
<evidence type="ECO:0000259" key="6">
    <source>
        <dbReference type="Pfam" id="PF00056"/>
    </source>
</evidence>
<dbReference type="EMBL" id="CP129683">
    <property type="protein sequence ID" value="XDS50652.1"/>
    <property type="molecule type" value="Genomic_DNA"/>
</dbReference>
<dbReference type="Pfam" id="PF00056">
    <property type="entry name" value="Ldh_1_N"/>
    <property type="match status" value="1"/>
</dbReference>
<dbReference type="PROSITE" id="PS00064">
    <property type="entry name" value="L_LDH"/>
    <property type="match status" value="1"/>
</dbReference>
<evidence type="ECO:0000313" key="10">
    <source>
        <dbReference type="EMBL" id="XDS50652.1"/>
    </source>
</evidence>
<feature type="binding site" evidence="4">
    <location>
        <position position="52"/>
    </location>
    <ligand>
        <name>NAD(+)</name>
        <dbReference type="ChEBI" id="CHEBI:57540"/>
    </ligand>
</feature>
<dbReference type="RefSeq" id="WP_369341617.1">
    <property type="nucleotide sequence ID" value="NZ_CP129675.1"/>
</dbReference>
<feature type="binding site" evidence="4">
    <location>
        <begin position="138"/>
        <end position="140"/>
    </location>
    <ligand>
        <name>NAD(+)</name>
        <dbReference type="ChEBI" id="CHEBI:57540"/>
    </ligand>
</feature>
<dbReference type="EMBL" id="CP129682">
    <property type="protein sequence ID" value="XDS49434.1"/>
    <property type="molecule type" value="Genomic_DNA"/>
</dbReference>
<gene>
    <name evidence="10" type="ORF">QN062_00050</name>
    <name evidence="9" type="ORF">QN216_04055</name>
    <name evidence="8" type="ORF">QN217_06390</name>
</gene>
<evidence type="ECO:0000256" key="1">
    <source>
        <dbReference type="ARBA" id="ARBA00006054"/>
    </source>
</evidence>
<proteinExistence type="inferred from homology"/>
<evidence type="ECO:0000256" key="3">
    <source>
        <dbReference type="PIRSR" id="PIRSR000102-1"/>
    </source>
</evidence>
<dbReference type="PRINTS" id="PR00086">
    <property type="entry name" value="LLDHDRGNASE"/>
</dbReference>
<dbReference type="Gene3D" id="3.40.50.720">
    <property type="entry name" value="NAD(P)-binding Rossmann-like Domain"/>
    <property type="match status" value="1"/>
</dbReference>
<dbReference type="PANTHER" id="PTHR43128">
    <property type="entry name" value="L-2-HYDROXYCARBOXYLATE DEHYDROGENASE (NAD(P)(+))"/>
    <property type="match status" value="1"/>
</dbReference>
<feature type="active site" description="Proton acceptor" evidence="3">
    <location>
        <position position="195"/>
    </location>
</feature>
<evidence type="ECO:0000256" key="4">
    <source>
        <dbReference type="PIRSR" id="PIRSR000102-3"/>
    </source>
</evidence>